<dbReference type="PRINTS" id="PR00038">
    <property type="entry name" value="HTHLUXR"/>
</dbReference>
<dbReference type="InterPro" id="IPR011006">
    <property type="entry name" value="CheY-like_superfamily"/>
</dbReference>
<dbReference type="EMBL" id="JAXQPW010000002">
    <property type="protein sequence ID" value="MDZ5661731.1"/>
    <property type="molecule type" value="Genomic_DNA"/>
</dbReference>
<evidence type="ECO:0000313" key="8">
    <source>
        <dbReference type="EMBL" id="MDZ5661731.1"/>
    </source>
</evidence>
<evidence type="ECO:0000256" key="1">
    <source>
        <dbReference type="ARBA" id="ARBA00022553"/>
    </source>
</evidence>
<protein>
    <submittedName>
        <fullName evidence="8">Response regulator transcription factor</fullName>
    </submittedName>
</protein>
<dbReference type="InterPro" id="IPR039420">
    <property type="entry name" value="WalR-like"/>
</dbReference>
<dbReference type="SMART" id="SM00448">
    <property type="entry name" value="REC"/>
    <property type="match status" value="1"/>
</dbReference>
<proteinExistence type="predicted"/>
<dbReference type="InterPro" id="IPR058245">
    <property type="entry name" value="NreC/VraR/RcsB-like_REC"/>
</dbReference>
<evidence type="ECO:0000256" key="2">
    <source>
        <dbReference type="ARBA" id="ARBA00023015"/>
    </source>
</evidence>
<dbReference type="Gene3D" id="3.40.50.2300">
    <property type="match status" value="1"/>
</dbReference>
<keyword evidence="2" id="KW-0805">Transcription regulation</keyword>
<evidence type="ECO:0000259" key="6">
    <source>
        <dbReference type="PROSITE" id="PS50043"/>
    </source>
</evidence>
<dbReference type="CDD" id="cd17535">
    <property type="entry name" value="REC_NarL-like"/>
    <property type="match status" value="1"/>
</dbReference>
<feature type="modified residue" description="4-aspartylphosphate" evidence="5">
    <location>
        <position position="54"/>
    </location>
</feature>
<evidence type="ECO:0000256" key="5">
    <source>
        <dbReference type="PROSITE-ProRule" id="PRU00169"/>
    </source>
</evidence>
<reference evidence="8 9" key="1">
    <citation type="submission" date="2023-11" db="EMBL/GenBank/DDBJ databases">
        <title>Novel species in genus Nocardioides.</title>
        <authorList>
            <person name="Zhou H."/>
        </authorList>
    </citation>
    <scope>NUCLEOTIDE SEQUENCE [LARGE SCALE GENOMIC DNA]</scope>
    <source>
        <strain evidence="8 9">S-58</strain>
    </source>
</reference>
<feature type="domain" description="HTH luxR-type" evidence="6">
    <location>
        <begin position="144"/>
        <end position="209"/>
    </location>
</feature>
<keyword evidence="3" id="KW-0238">DNA-binding</keyword>
<organism evidence="8 9">
    <name type="scientific">Nocardioides renjunii</name>
    <dbReference type="NCBI Taxonomy" id="3095075"/>
    <lineage>
        <taxon>Bacteria</taxon>
        <taxon>Bacillati</taxon>
        <taxon>Actinomycetota</taxon>
        <taxon>Actinomycetes</taxon>
        <taxon>Propionibacteriales</taxon>
        <taxon>Nocardioidaceae</taxon>
        <taxon>Nocardioides</taxon>
    </lineage>
</organism>
<dbReference type="InterPro" id="IPR001789">
    <property type="entry name" value="Sig_transdc_resp-reg_receiver"/>
</dbReference>
<dbReference type="Proteomes" id="UP001291999">
    <property type="component" value="Unassembled WGS sequence"/>
</dbReference>
<dbReference type="InterPro" id="IPR016032">
    <property type="entry name" value="Sig_transdc_resp-reg_C-effctor"/>
</dbReference>
<dbReference type="SMART" id="SM00421">
    <property type="entry name" value="HTH_LUXR"/>
    <property type="match status" value="1"/>
</dbReference>
<evidence type="ECO:0000256" key="4">
    <source>
        <dbReference type="ARBA" id="ARBA00023163"/>
    </source>
</evidence>
<accession>A0ABU5K9T0</accession>
<keyword evidence="4" id="KW-0804">Transcription</keyword>
<dbReference type="PANTHER" id="PTHR43214:SF24">
    <property type="entry name" value="TRANSCRIPTIONAL REGULATORY PROTEIN NARL-RELATED"/>
    <property type="match status" value="1"/>
</dbReference>
<dbReference type="InterPro" id="IPR000792">
    <property type="entry name" value="Tscrpt_reg_LuxR_C"/>
</dbReference>
<dbReference type="CDD" id="cd06170">
    <property type="entry name" value="LuxR_C_like"/>
    <property type="match status" value="1"/>
</dbReference>
<dbReference type="PROSITE" id="PS50043">
    <property type="entry name" value="HTH_LUXR_2"/>
    <property type="match status" value="1"/>
</dbReference>
<gene>
    <name evidence="8" type="ORF">SFC79_08155</name>
</gene>
<dbReference type="Pfam" id="PF00196">
    <property type="entry name" value="GerE"/>
    <property type="match status" value="1"/>
</dbReference>
<dbReference type="PROSITE" id="PS00622">
    <property type="entry name" value="HTH_LUXR_1"/>
    <property type="match status" value="1"/>
</dbReference>
<name>A0ABU5K9T0_9ACTN</name>
<keyword evidence="9" id="KW-1185">Reference proteome</keyword>
<keyword evidence="1 5" id="KW-0597">Phosphoprotein</keyword>
<evidence type="ECO:0000259" key="7">
    <source>
        <dbReference type="PROSITE" id="PS50110"/>
    </source>
</evidence>
<feature type="domain" description="Response regulatory" evidence="7">
    <location>
        <begin position="3"/>
        <end position="119"/>
    </location>
</feature>
<comment type="caution">
    <text evidence="8">The sequence shown here is derived from an EMBL/GenBank/DDBJ whole genome shotgun (WGS) entry which is preliminary data.</text>
</comment>
<dbReference type="SUPFAM" id="SSF52172">
    <property type="entry name" value="CheY-like"/>
    <property type="match status" value="1"/>
</dbReference>
<sequence>MTRVLLVDDEPLVRRGISVTLSTEADIEVVGEAEDGAEAVSQVRRLRPEVVLMDIRMPRVDGISATRTIMAADRPPAVVVLTTFENDDHVYDALLAGARGYLLKRAPADDVVTAVRLAAQPDTLLFPARLRDLVRQRSRQPVASAPDMARLSTREGEVLRAVARGLSNPEIAVELHLGLETVKTHVAAVLAKLGVRDRTQAVIRAYESGFVVPDDGR</sequence>
<evidence type="ECO:0000256" key="3">
    <source>
        <dbReference type="ARBA" id="ARBA00023125"/>
    </source>
</evidence>
<dbReference type="RefSeq" id="WP_322423960.1">
    <property type="nucleotide sequence ID" value="NZ_JAXQPW010000002.1"/>
</dbReference>
<dbReference type="PANTHER" id="PTHR43214">
    <property type="entry name" value="TWO-COMPONENT RESPONSE REGULATOR"/>
    <property type="match status" value="1"/>
</dbReference>
<dbReference type="PROSITE" id="PS50110">
    <property type="entry name" value="RESPONSE_REGULATORY"/>
    <property type="match status" value="1"/>
</dbReference>
<dbReference type="SUPFAM" id="SSF46894">
    <property type="entry name" value="C-terminal effector domain of the bipartite response regulators"/>
    <property type="match status" value="1"/>
</dbReference>
<dbReference type="Pfam" id="PF00072">
    <property type="entry name" value="Response_reg"/>
    <property type="match status" value="1"/>
</dbReference>
<evidence type="ECO:0000313" key="9">
    <source>
        <dbReference type="Proteomes" id="UP001291999"/>
    </source>
</evidence>